<sequence length="130" mass="13993">AEPRTMKAHLLLLCCFCWLPLASSVGTATTRQIVDVPCSKPCFEYNSIIDDCTYICNVPFAPTAPPGSDPATRPGTGPRPGTRPGTVPRPGTRPGTVPRPGTHRPRPGHIHPPSQGIRNPPPGFRWPQRG</sequence>
<gene>
    <name evidence="3" type="ORF">OTU49_003313</name>
</gene>
<evidence type="ECO:0000313" key="3">
    <source>
        <dbReference type="EMBL" id="KAK8740004.1"/>
    </source>
</evidence>
<name>A0AAW0XI02_CHEQU</name>
<feature type="compositionally biased region" description="Low complexity" evidence="1">
    <location>
        <begin position="72"/>
        <end position="100"/>
    </location>
</feature>
<feature type="region of interest" description="Disordered" evidence="1">
    <location>
        <begin position="63"/>
        <end position="130"/>
    </location>
</feature>
<proteinExistence type="predicted"/>
<keyword evidence="4" id="KW-1185">Reference proteome</keyword>
<feature type="chain" id="PRO_5044717467" evidence="2">
    <location>
        <begin position="25"/>
        <end position="130"/>
    </location>
</feature>
<protein>
    <submittedName>
        <fullName evidence="3">Uncharacterized protein</fullName>
    </submittedName>
</protein>
<evidence type="ECO:0000313" key="4">
    <source>
        <dbReference type="Proteomes" id="UP001445076"/>
    </source>
</evidence>
<feature type="non-terminal residue" evidence="3">
    <location>
        <position position="1"/>
    </location>
</feature>
<comment type="caution">
    <text evidence="3">The sequence shown here is derived from an EMBL/GenBank/DDBJ whole genome shotgun (WGS) entry which is preliminary data.</text>
</comment>
<dbReference type="Proteomes" id="UP001445076">
    <property type="component" value="Unassembled WGS sequence"/>
</dbReference>
<evidence type="ECO:0000256" key="2">
    <source>
        <dbReference type="SAM" id="SignalP"/>
    </source>
</evidence>
<reference evidence="3" key="2">
    <citation type="submission" date="2024-01" db="EMBL/GenBank/DDBJ databases">
        <authorList>
            <person name="He J."/>
            <person name="Wang M."/>
            <person name="Zheng J."/>
            <person name="Liu Z."/>
        </authorList>
    </citation>
    <scope>NUCLEOTIDE SEQUENCE</scope>
    <source>
        <strain evidence="3">ZL_2023a</strain>
        <tissue evidence="3">Muscle</tissue>
    </source>
</reference>
<accession>A0AAW0XI02</accession>
<reference evidence="3 4" key="1">
    <citation type="journal article" date="2024" name="BMC Genomics">
        <title>Genome assembly of redclaw crayfish (Cherax quadricarinatus) provides insights into its immune adaptation and hypoxia tolerance.</title>
        <authorList>
            <person name="Liu Z."/>
            <person name="Zheng J."/>
            <person name="Li H."/>
            <person name="Fang K."/>
            <person name="Wang S."/>
            <person name="He J."/>
            <person name="Zhou D."/>
            <person name="Weng S."/>
            <person name="Chi M."/>
            <person name="Gu Z."/>
            <person name="He J."/>
            <person name="Li F."/>
            <person name="Wang M."/>
        </authorList>
    </citation>
    <scope>NUCLEOTIDE SEQUENCE [LARGE SCALE GENOMIC DNA]</scope>
    <source>
        <strain evidence="3">ZL_2023a</strain>
    </source>
</reference>
<dbReference type="EMBL" id="JARKIK010000035">
    <property type="protein sequence ID" value="KAK8740003.1"/>
    <property type="molecule type" value="Genomic_DNA"/>
</dbReference>
<dbReference type="AlphaFoldDB" id="A0AAW0XI02"/>
<organism evidence="3 4">
    <name type="scientific">Cherax quadricarinatus</name>
    <name type="common">Australian red claw crayfish</name>
    <dbReference type="NCBI Taxonomy" id="27406"/>
    <lineage>
        <taxon>Eukaryota</taxon>
        <taxon>Metazoa</taxon>
        <taxon>Ecdysozoa</taxon>
        <taxon>Arthropoda</taxon>
        <taxon>Crustacea</taxon>
        <taxon>Multicrustacea</taxon>
        <taxon>Malacostraca</taxon>
        <taxon>Eumalacostraca</taxon>
        <taxon>Eucarida</taxon>
        <taxon>Decapoda</taxon>
        <taxon>Pleocyemata</taxon>
        <taxon>Astacidea</taxon>
        <taxon>Parastacoidea</taxon>
        <taxon>Parastacidae</taxon>
        <taxon>Cherax</taxon>
    </lineage>
</organism>
<dbReference type="EMBL" id="JARKIK010000035">
    <property type="protein sequence ID" value="KAK8740004.1"/>
    <property type="molecule type" value="Genomic_DNA"/>
</dbReference>
<keyword evidence="2" id="KW-0732">Signal</keyword>
<evidence type="ECO:0000256" key="1">
    <source>
        <dbReference type="SAM" id="MobiDB-lite"/>
    </source>
</evidence>
<feature type="signal peptide" evidence="2">
    <location>
        <begin position="1"/>
        <end position="24"/>
    </location>
</feature>